<dbReference type="FunFam" id="3.40.50.460:FF:000008">
    <property type="entry name" value="ATP-dependent 6-phosphofructokinase"/>
    <property type="match status" value="1"/>
</dbReference>
<comment type="function">
    <text evidence="14">Catalyzes the phosphorylation of D-fructose 6-phosphate to fructose 1,6-bisphosphate by ATP, the first committing step of glycolysis.</text>
</comment>
<comment type="caution">
    <text evidence="14">Lacks conserved residue(s) required for the propagation of feature annotation.</text>
</comment>
<evidence type="ECO:0000256" key="10">
    <source>
        <dbReference type="ARBA" id="ARBA00022840"/>
    </source>
</evidence>
<feature type="binding site" description="in other chain" evidence="14">
    <location>
        <begin position="714"/>
        <end position="718"/>
    </location>
    <ligand>
        <name>beta-D-fructose 2,6-bisphosphate</name>
        <dbReference type="ChEBI" id="CHEBI:58579"/>
        <note>allosteric activator; ligand shared between dimeric partners</note>
    </ligand>
</feature>
<evidence type="ECO:0000256" key="8">
    <source>
        <dbReference type="ARBA" id="ARBA00022741"/>
    </source>
</evidence>
<dbReference type="Gene3D" id="3.40.50.450">
    <property type="match status" value="2"/>
</dbReference>
<keyword evidence="8 14" id="KW-0547">Nucleotide-binding</keyword>
<evidence type="ECO:0000313" key="18">
    <source>
        <dbReference type="Proteomes" id="UP000053447"/>
    </source>
</evidence>
<evidence type="ECO:0000256" key="5">
    <source>
        <dbReference type="ARBA" id="ARBA00022533"/>
    </source>
</evidence>
<feature type="domain" description="Phosphofructokinase" evidence="16">
    <location>
        <begin position="587"/>
        <end position="877"/>
    </location>
</feature>
<dbReference type="InterPro" id="IPR000023">
    <property type="entry name" value="Phosphofructokinase_dom"/>
</dbReference>
<keyword evidence="7 14" id="KW-0479">Metal-binding</keyword>
<keyword evidence="9 14" id="KW-0418">Kinase</keyword>
<evidence type="ECO:0000256" key="13">
    <source>
        <dbReference type="ARBA" id="ARBA00048070"/>
    </source>
</evidence>
<dbReference type="GO" id="GO:0070095">
    <property type="term" value="F:fructose-6-phosphate binding"/>
    <property type="evidence" value="ECO:0007669"/>
    <property type="project" value="EnsemblFungi"/>
</dbReference>
<dbReference type="VEuPathDB" id="FungiDB:T551_01110"/>
<evidence type="ECO:0000256" key="9">
    <source>
        <dbReference type="ARBA" id="ARBA00022777"/>
    </source>
</evidence>
<comment type="subunit">
    <text evidence="14">Homotetramer.</text>
</comment>
<feature type="active site" description="Proton acceptor" evidence="14">
    <location>
        <position position="341"/>
    </location>
</feature>
<accession>A0A0W4ZTZ4</accession>
<evidence type="ECO:0000256" key="1">
    <source>
        <dbReference type="ARBA" id="ARBA00001946"/>
    </source>
</evidence>
<dbReference type="GO" id="GO:0042802">
    <property type="term" value="F:identical protein binding"/>
    <property type="evidence" value="ECO:0007669"/>
    <property type="project" value="TreeGrafter"/>
</dbReference>
<comment type="similarity">
    <text evidence="15">Belongs to the phosphofructokinase type A (PFKA) family. ATP-dependent PFK group I subfamily. Eukaryotic two domain clade "E" sub-subfamily.</text>
</comment>
<reference evidence="18" key="1">
    <citation type="journal article" date="2016" name="Nat. Commun.">
        <title>Genome analysis of three Pneumocystis species reveals adaptation mechanisms to life exclusively in mammalian hosts.</title>
        <authorList>
            <person name="Ma L."/>
            <person name="Chen Z."/>
            <person name="Huang D.W."/>
            <person name="Kutty G."/>
            <person name="Ishihara M."/>
            <person name="Wang H."/>
            <person name="Abouelleil A."/>
            <person name="Bishop L."/>
            <person name="Davey E."/>
            <person name="Deng R."/>
            <person name="Deng X."/>
            <person name="Fan L."/>
            <person name="Fantoni G."/>
            <person name="Fitzgerald M."/>
            <person name="Gogineni E."/>
            <person name="Goldberg J.M."/>
            <person name="Handley G."/>
            <person name="Hu X."/>
            <person name="Huber C."/>
            <person name="Jiao X."/>
            <person name="Jones K."/>
            <person name="Levin J.Z."/>
            <person name="Liu Y."/>
            <person name="Macdonald P."/>
            <person name="Melnikov A."/>
            <person name="Raley C."/>
            <person name="Sassi M."/>
            <person name="Sherman B.T."/>
            <person name="Song X."/>
            <person name="Sykes S."/>
            <person name="Tran B."/>
            <person name="Walsh L."/>
            <person name="Xia Y."/>
            <person name="Yang J."/>
            <person name="Young S."/>
            <person name="Zeng Q."/>
            <person name="Zheng X."/>
            <person name="Stephens R."/>
            <person name="Nusbaum C."/>
            <person name="Birren B.W."/>
            <person name="Azadi P."/>
            <person name="Lempicki R.A."/>
            <person name="Cuomo C.A."/>
            <person name="Kovacs J.A."/>
        </authorList>
    </citation>
    <scope>NUCLEOTIDE SEQUENCE [LARGE SCALE GENOMIC DNA]</scope>
    <source>
        <strain evidence="18">RU7</strain>
    </source>
</reference>
<evidence type="ECO:0000259" key="16">
    <source>
        <dbReference type="Pfam" id="PF00365"/>
    </source>
</evidence>
<dbReference type="GO" id="GO:0046961">
    <property type="term" value="F:proton-transporting ATPase activity, rotational mechanism"/>
    <property type="evidence" value="ECO:0007669"/>
    <property type="project" value="EnsemblFungi"/>
</dbReference>
<dbReference type="Pfam" id="PF00365">
    <property type="entry name" value="PFK"/>
    <property type="match status" value="2"/>
</dbReference>
<organism evidence="17 18">
    <name type="scientific">Pneumocystis jirovecii (strain RU7)</name>
    <name type="common">Human pneumocystis pneumonia agent</name>
    <dbReference type="NCBI Taxonomy" id="1408657"/>
    <lineage>
        <taxon>Eukaryota</taxon>
        <taxon>Fungi</taxon>
        <taxon>Dikarya</taxon>
        <taxon>Ascomycota</taxon>
        <taxon>Taphrinomycotina</taxon>
        <taxon>Pneumocystomycetes</taxon>
        <taxon>Pneumocystaceae</taxon>
        <taxon>Pneumocystis</taxon>
    </lineage>
</organism>
<evidence type="ECO:0000256" key="15">
    <source>
        <dbReference type="PIRNR" id="PIRNR000533"/>
    </source>
</evidence>
<dbReference type="UniPathway" id="UPA00109">
    <property type="reaction ID" value="UER00182"/>
</dbReference>
<evidence type="ECO:0000256" key="7">
    <source>
        <dbReference type="ARBA" id="ARBA00022723"/>
    </source>
</evidence>
<feature type="binding site" description="in other chain" evidence="14">
    <location>
        <begin position="383"/>
        <end position="385"/>
    </location>
    <ligand>
        <name>substrate</name>
        <note>ligand shared between dimeric partners</note>
    </ligand>
</feature>
<feature type="region of interest" description="C-terminal regulatory PFK domain 2" evidence="14">
    <location>
        <begin position="587"/>
        <end position="952"/>
    </location>
</feature>
<comment type="caution">
    <text evidence="17">The sequence shown here is derived from an EMBL/GenBank/DDBJ whole genome shotgun (WGS) entry which is preliminary data.</text>
</comment>
<dbReference type="GO" id="GO:0070072">
    <property type="term" value="P:vacuolar proton-transporting V-type ATPase complex assembly"/>
    <property type="evidence" value="ECO:0007669"/>
    <property type="project" value="EnsemblFungi"/>
</dbReference>
<protein>
    <recommendedName>
        <fullName evidence="14">ATP-dependent 6-phosphofructokinase</fullName>
        <shortName evidence="14">ATP-PFK</shortName>
        <shortName evidence="14">Phosphofructokinase</shortName>
        <ecNumber evidence="14">2.7.1.11</ecNumber>
    </recommendedName>
    <alternativeName>
        <fullName evidence="14">Phosphohexokinase</fullName>
    </alternativeName>
</protein>
<dbReference type="AlphaFoldDB" id="A0A0W4ZTZ4"/>
<dbReference type="GO" id="GO:0003729">
    <property type="term" value="F:mRNA binding"/>
    <property type="evidence" value="ECO:0007669"/>
    <property type="project" value="EnsemblFungi"/>
</dbReference>
<keyword evidence="4 14" id="KW-0963">Cytoplasm</keyword>
<dbReference type="Proteomes" id="UP000053447">
    <property type="component" value="Unassembled WGS sequence"/>
</dbReference>
<comment type="catalytic activity">
    <reaction evidence="13 14 15">
        <text>beta-D-fructose 6-phosphate + ATP = beta-D-fructose 1,6-bisphosphate + ADP + H(+)</text>
        <dbReference type="Rhea" id="RHEA:16109"/>
        <dbReference type="ChEBI" id="CHEBI:15378"/>
        <dbReference type="ChEBI" id="CHEBI:30616"/>
        <dbReference type="ChEBI" id="CHEBI:32966"/>
        <dbReference type="ChEBI" id="CHEBI:57634"/>
        <dbReference type="ChEBI" id="CHEBI:456216"/>
        <dbReference type="EC" id="2.7.1.11"/>
    </reaction>
</comment>
<dbReference type="PROSITE" id="PS00433">
    <property type="entry name" value="PHOSPHOFRUCTOKINASE"/>
    <property type="match status" value="1"/>
</dbReference>
<evidence type="ECO:0000313" key="17">
    <source>
        <dbReference type="EMBL" id="KTW31849.1"/>
    </source>
</evidence>
<proteinExistence type="inferred from homology"/>
<dbReference type="GeneID" id="28939628"/>
<feature type="binding site" evidence="14">
    <location>
        <position position="200"/>
    </location>
    <ligand>
        <name>ATP</name>
        <dbReference type="ChEBI" id="CHEBI:30616"/>
    </ligand>
</feature>
<feature type="region of interest" description="N-terminal catalytic PFK domain 1" evidence="14">
    <location>
        <begin position="1"/>
        <end position="566"/>
    </location>
</feature>
<dbReference type="eggNOG" id="KOG2440">
    <property type="taxonomic scope" value="Eukaryota"/>
</dbReference>
<dbReference type="InterPro" id="IPR029068">
    <property type="entry name" value="Glyas_Bleomycin-R_OHBP_Dase"/>
</dbReference>
<dbReference type="PANTHER" id="PTHR13697">
    <property type="entry name" value="PHOSPHOFRUCTOKINASE"/>
    <property type="match status" value="1"/>
</dbReference>
<feature type="binding site" description="in other chain" evidence="14">
    <location>
        <position position="919"/>
    </location>
    <ligand>
        <name>beta-D-fructose 2,6-bisphosphate</name>
        <dbReference type="ChEBI" id="CHEBI:58579"/>
        <note>allosteric activator; ligand shared between dimeric partners</note>
    </ligand>
</feature>
<dbReference type="NCBIfam" id="TIGR02478">
    <property type="entry name" value="6PF1K_euk"/>
    <property type="match status" value="1"/>
</dbReference>
<keyword evidence="5 14" id="KW-0021">Allosteric enzyme</keyword>
<feature type="binding site" evidence="14">
    <location>
        <position position="845"/>
    </location>
    <ligand>
        <name>beta-D-fructose 2,6-bisphosphate</name>
        <dbReference type="ChEBI" id="CHEBI:58579"/>
        <note>allosteric activator; ligand shared between dimeric partners</note>
    </ligand>
</feature>
<feature type="binding site" description="in other chain" evidence="14">
    <location>
        <begin position="474"/>
        <end position="477"/>
    </location>
    <ligand>
        <name>substrate</name>
        <note>ligand shared between dimeric partners</note>
    </ligand>
</feature>
<dbReference type="InterPro" id="IPR015912">
    <property type="entry name" value="Phosphofructokinase_CS"/>
</dbReference>
<evidence type="ECO:0000256" key="11">
    <source>
        <dbReference type="ARBA" id="ARBA00022842"/>
    </source>
</evidence>
<feature type="binding site" evidence="14">
    <location>
        <position position="468"/>
    </location>
    <ligand>
        <name>substrate</name>
        <note>ligand shared between dimeric partners</note>
    </ligand>
</feature>
<comment type="activity regulation">
    <text evidence="14">Allosterically activated by ADP, AMP, or fructose 2,6-bisphosphate, and allosterically inhibited by ATP or citrate.</text>
</comment>
<dbReference type="GO" id="GO:0006002">
    <property type="term" value="P:fructose 6-phosphate metabolic process"/>
    <property type="evidence" value="ECO:0007669"/>
    <property type="project" value="EnsemblFungi"/>
</dbReference>
<comment type="cofactor">
    <cofactor evidence="1 14">
        <name>Mg(2+)</name>
        <dbReference type="ChEBI" id="CHEBI:18420"/>
    </cofactor>
</comment>
<keyword evidence="10 14" id="KW-0067">ATP-binding</keyword>
<feature type="domain" description="Phosphofructokinase" evidence="16">
    <location>
        <begin position="192"/>
        <end position="500"/>
    </location>
</feature>
<dbReference type="GO" id="GO:0030388">
    <property type="term" value="P:fructose 1,6-bisphosphate metabolic process"/>
    <property type="evidence" value="ECO:0007669"/>
    <property type="project" value="TreeGrafter"/>
</dbReference>
<feature type="binding site" evidence="14">
    <location>
        <begin position="263"/>
        <end position="264"/>
    </location>
    <ligand>
        <name>ATP</name>
        <dbReference type="ChEBI" id="CHEBI:30616"/>
    </ligand>
</feature>
<sequence length="952" mass="106092">MSHNVELSLINGLSSISLVTYVLEAYNRTIEFYYKIGLKKVFDYDSKDHDSEVFSMNYLFKSKQEIWLSASGKNEEIILKIQLFDSCIDANNRSLSTQNQKENNCLHCTFVVGNLIEIVGKLNEMEVQYELFPNEISPLEVTTSDPLGNFITFTEKSALFSSVSENCFFLDNKNEKIHEPLSTGVAFSKKRKIAVMTSGGDAPGMNAAVRAIVRMIIATNCEAYVIYEGYKGLVEGGNMIKRIFWMDVQGWLSEGGTHIGTARSTLFRERTGRLSAAKNLILNGISSLIICGGDGSLTGADIFRFEWSSLIDELVSNNSLTPEQVKDHMNLYIVGLVGSIDNDMASTDVTIGAYSSLHRICDAVDSIAATASSHSRAFVIEVMGRNCGWLALMAGISTGADLIFIPERPPLEENWQSEACKKIKRQREMGKRRTVIIVAEGAIDKELNPITAAYLKNMLVDELNLDTRVTTLGHIQRGGVPCFYDRFLATLQGVEAVHAILELKPDSPSQMIGISENKITRKLLNESVKLTHSVTKAIQNKDFEKAIELRSADFADFYQTYLHMTVFQDTSKIKDNSLMLSSEQRLRIAIIHVGAPAGGMNIATRSFVRYCLNRGHTPLAVHNGFHGLLNDGLVSELSWMQVEEWITHGGSEIGTNRDLPSTDIGMTALMFQKYNFNALLIVGGFEAFLSLLQLYKARTSYPVFRIPMICLPATISNNVPGTDFSLGSDTCLNTLTDYCDAIRQSANASQRRVFVVETQGGRCGYISLLAGLTIGSYVVYTPEEGINLKMLLEDVEYMKKHLKLEDSKRRKGKLILRNEKSSSIYTTDLISRIILAESDNQFDVRTAIPGHVQQGKIPSPMDRVRATRLAIKCLQFIEKMFYANMHNDPSSAAVIGIRAAKVVTTPVEILQHEADMEARCPKTSWWFNIKNLINILSGRNVPFHLIQKTDVL</sequence>
<comment type="pathway">
    <text evidence="3 14 15">Carbohydrate degradation; glycolysis; D-glyceraldehyde 3-phosphate and glycerone phosphate from D-glucose: step 3/4.</text>
</comment>
<feature type="binding site" description="in other chain" evidence="14">
    <location>
        <begin position="339"/>
        <end position="341"/>
    </location>
    <ligand>
        <name>substrate</name>
        <note>ligand shared between dimeric partners</note>
    </ligand>
</feature>
<dbReference type="InterPro" id="IPR022953">
    <property type="entry name" value="ATP_PFK"/>
</dbReference>
<comment type="subcellular location">
    <subcellularLocation>
        <location evidence="2 14">Cytoplasm</location>
    </subcellularLocation>
</comment>
<dbReference type="RefSeq" id="XP_018230541.1">
    <property type="nucleotide sequence ID" value="XM_018373373.1"/>
</dbReference>
<feature type="binding site" description="in other chain" evidence="14">
    <location>
        <begin position="759"/>
        <end position="761"/>
    </location>
    <ligand>
        <name>beta-D-fructose 2,6-bisphosphate</name>
        <dbReference type="ChEBI" id="CHEBI:58579"/>
        <note>allosteric activator; ligand shared between dimeric partners</note>
    </ligand>
</feature>
<dbReference type="FunFam" id="3.40.50.460:FF:000007">
    <property type="entry name" value="ATP-dependent 6-phosphofructokinase"/>
    <property type="match status" value="1"/>
</dbReference>
<dbReference type="HAMAP" id="MF_03184">
    <property type="entry name" value="Phosphofructokinase_I_E"/>
    <property type="match status" value="1"/>
</dbReference>
<dbReference type="SUPFAM" id="SSF53784">
    <property type="entry name" value="Phosphofructokinase"/>
    <property type="match status" value="2"/>
</dbReference>
<feature type="binding site" evidence="14">
    <location>
        <begin position="293"/>
        <end position="296"/>
    </location>
    <ligand>
        <name>ATP</name>
        <dbReference type="ChEBI" id="CHEBI:30616"/>
    </ligand>
</feature>
<dbReference type="GO" id="GO:0005739">
    <property type="term" value="C:mitochondrion"/>
    <property type="evidence" value="ECO:0007669"/>
    <property type="project" value="EnsemblFungi"/>
</dbReference>
<dbReference type="Gene3D" id="3.40.50.460">
    <property type="entry name" value="Phosphofructokinase domain"/>
    <property type="match status" value="2"/>
</dbReference>
<evidence type="ECO:0000256" key="6">
    <source>
        <dbReference type="ARBA" id="ARBA00022679"/>
    </source>
</evidence>
<dbReference type="InterPro" id="IPR035966">
    <property type="entry name" value="PKF_sf"/>
</dbReference>
<feature type="binding site" description="in other chain" evidence="14">
    <location>
        <position position="440"/>
    </location>
    <ligand>
        <name>substrate</name>
        <note>ligand shared between dimeric partners</note>
    </ligand>
</feature>
<feature type="binding site" description="in other chain" evidence="14">
    <location>
        <position position="657"/>
    </location>
    <ligand>
        <name>beta-D-fructose 2,6-bisphosphate</name>
        <dbReference type="ChEBI" id="CHEBI:58579"/>
        <note>allosteric activator; ligand shared between dimeric partners</note>
    </ligand>
</feature>
<dbReference type="Gene3D" id="3.10.180.10">
    <property type="entry name" value="2,3-Dihydroxybiphenyl 1,2-Dioxygenase, domain 1"/>
    <property type="match status" value="1"/>
</dbReference>
<evidence type="ECO:0000256" key="4">
    <source>
        <dbReference type="ARBA" id="ARBA00022490"/>
    </source>
</evidence>
<dbReference type="GO" id="GO:0003872">
    <property type="term" value="F:6-phosphofructokinase activity"/>
    <property type="evidence" value="ECO:0007669"/>
    <property type="project" value="UniProtKB-UniRule"/>
</dbReference>
<evidence type="ECO:0000256" key="14">
    <source>
        <dbReference type="HAMAP-Rule" id="MF_03184"/>
    </source>
</evidence>
<keyword evidence="6 14" id="KW-0808">Transferase</keyword>
<feature type="binding site" evidence="14">
    <location>
        <position position="294"/>
    </location>
    <ligand>
        <name>Mg(2+)</name>
        <dbReference type="ChEBI" id="CHEBI:18420"/>
        <note>catalytic</note>
    </ligand>
</feature>
<dbReference type="GO" id="GO:0048029">
    <property type="term" value="F:monosaccharide binding"/>
    <property type="evidence" value="ECO:0007669"/>
    <property type="project" value="TreeGrafter"/>
</dbReference>
<dbReference type="OrthoDB" id="537915at2759"/>
<evidence type="ECO:0000256" key="12">
    <source>
        <dbReference type="ARBA" id="ARBA00023152"/>
    </source>
</evidence>
<dbReference type="GO" id="GO:0005524">
    <property type="term" value="F:ATP binding"/>
    <property type="evidence" value="ECO:0007669"/>
    <property type="project" value="UniProtKB-KW"/>
</dbReference>
<feature type="binding site" evidence="14">
    <location>
        <position position="752"/>
    </location>
    <ligand>
        <name>beta-D-fructose 2,6-bisphosphate</name>
        <dbReference type="ChEBI" id="CHEBI:58579"/>
        <note>allosteric activator; ligand shared between dimeric partners</note>
    </ligand>
</feature>
<dbReference type="PANTHER" id="PTHR13697:SF4">
    <property type="entry name" value="ATP-DEPENDENT 6-PHOSPHOFRUCTOKINASE"/>
    <property type="match status" value="1"/>
</dbReference>
<dbReference type="GO" id="GO:0016208">
    <property type="term" value="F:AMP binding"/>
    <property type="evidence" value="ECO:0007669"/>
    <property type="project" value="TreeGrafter"/>
</dbReference>
<name>A0A0W4ZTZ4_PNEJ7</name>
<gene>
    <name evidence="17" type="ORF">T551_01110</name>
</gene>
<evidence type="ECO:0000256" key="3">
    <source>
        <dbReference type="ARBA" id="ARBA00004679"/>
    </source>
</evidence>
<dbReference type="GO" id="GO:0046872">
    <property type="term" value="F:metal ion binding"/>
    <property type="evidence" value="ECO:0007669"/>
    <property type="project" value="UniProtKB-KW"/>
</dbReference>
<dbReference type="GO" id="GO:0007035">
    <property type="term" value="P:vacuolar acidification"/>
    <property type="evidence" value="ECO:0007669"/>
    <property type="project" value="EnsemblFungi"/>
</dbReference>
<dbReference type="EC" id="2.7.1.11" evidence="14"/>
<dbReference type="STRING" id="1408657.A0A0W4ZTZ4"/>
<feature type="binding site" description="in other chain" evidence="14">
    <location>
        <begin position="851"/>
        <end position="854"/>
    </location>
    <ligand>
        <name>beta-D-fructose 2,6-bisphosphate</name>
        <dbReference type="ChEBI" id="CHEBI:58579"/>
        <note>allosteric activator; ligand shared between dimeric partners</note>
    </ligand>
</feature>
<dbReference type="PIRSF" id="PIRSF000533">
    <property type="entry name" value="ATP_PFK_euk"/>
    <property type="match status" value="1"/>
</dbReference>
<dbReference type="EMBL" id="LFWA01000004">
    <property type="protein sequence ID" value="KTW31849.1"/>
    <property type="molecule type" value="Genomic_DNA"/>
</dbReference>
<evidence type="ECO:0000256" key="2">
    <source>
        <dbReference type="ARBA" id="ARBA00004496"/>
    </source>
</evidence>
<comment type="similarity">
    <text evidence="14">Belongs to the phosphofructokinase type A (PFKA) family. ATP-dependent PFK group I subfamily. Eukaryotic two domain clade 'E' sub-subfamily.</text>
</comment>
<dbReference type="InterPro" id="IPR009161">
    <property type="entry name" value="6-Pfructokinase_euk"/>
</dbReference>
<keyword evidence="11 14" id="KW-0460">Magnesium</keyword>
<feature type="binding site" evidence="14">
    <location>
        <position position="376"/>
    </location>
    <ligand>
        <name>substrate</name>
        <note>ligand shared between dimeric partners</note>
    </ligand>
</feature>
<keyword evidence="12 14" id="KW-0324">Glycolysis</keyword>
<keyword evidence="18" id="KW-1185">Reference proteome</keyword>
<dbReference type="GO" id="GO:0005945">
    <property type="term" value="C:6-phosphofructokinase complex"/>
    <property type="evidence" value="ECO:0007669"/>
    <property type="project" value="EnsemblFungi"/>
</dbReference>
<dbReference type="PRINTS" id="PR00476">
    <property type="entry name" value="PHFRCTKINASE"/>
</dbReference>
<dbReference type="GO" id="GO:0061621">
    <property type="term" value="P:canonical glycolysis"/>
    <property type="evidence" value="ECO:0007669"/>
    <property type="project" value="TreeGrafter"/>
</dbReference>
<feature type="binding site" description="in other chain" evidence="14">
    <location>
        <position position="819"/>
    </location>
    <ligand>
        <name>beta-D-fructose 2,6-bisphosphate</name>
        <dbReference type="ChEBI" id="CHEBI:58579"/>
        <note>allosteric activator; ligand shared between dimeric partners</note>
    </ligand>
</feature>